<proteinExistence type="predicted"/>
<dbReference type="Proteomes" id="UP001597399">
    <property type="component" value="Unassembled WGS sequence"/>
</dbReference>
<comment type="caution">
    <text evidence="1">The sequence shown here is derived from an EMBL/GenBank/DDBJ whole genome shotgun (WGS) entry which is preliminary data.</text>
</comment>
<evidence type="ECO:0000313" key="2">
    <source>
        <dbReference type="Proteomes" id="UP001597399"/>
    </source>
</evidence>
<dbReference type="InterPro" id="IPR010022">
    <property type="entry name" value="XkdX"/>
</dbReference>
<keyword evidence="2" id="KW-1185">Reference proteome</keyword>
<dbReference type="Pfam" id="PF09693">
    <property type="entry name" value="Phage_XkdX"/>
    <property type="match status" value="1"/>
</dbReference>
<sequence length="45" mass="5242">MHCSALIADIVCKGFYTNDQMKVFVTAEWITAADYKTIMEQEYYV</sequence>
<gene>
    <name evidence="1" type="ORF">ACFSUE_01295</name>
</gene>
<name>A0ABW5RY65_9BACL</name>
<accession>A0ABW5RY65</accession>
<evidence type="ECO:0000313" key="1">
    <source>
        <dbReference type="EMBL" id="MFD2692281.1"/>
    </source>
</evidence>
<protein>
    <submittedName>
        <fullName evidence="1">XkdX family protein</fullName>
    </submittedName>
</protein>
<organism evidence="1 2">
    <name type="scientific">Sporolactobacillus shoreicorticis</name>
    <dbReference type="NCBI Taxonomy" id="1923877"/>
    <lineage>
        <taxon>Bacteria</taxon>
        <taxon>Bacillati</taxon>
        <taxon>Bacillota</taxon>
        <taxon>Bacilli</taxon>
        <taxon>Bacillales</taxon>
        <taxon>Sporolactobacillaceae</taxon>
        <taxon>Sporolactobacillus</taxon>
    </lineage>
</organism>
<reference evidence="2" key="1">
    <citation type="journal article" date="2019" name="Int. J. Syst. Evol. Microbiol.">
        <title>The Global Catalogue of Microorganisms (GCM) 10K type strain sequencing project: providing services to taxonomists for standard genome sequencing and annotation.</title>
        <authorList>
            <consortium name="The Broad Institute Genomics Platform"/>
            <consortium name="The Broad Institute Genome Sequencing Center for Infectious Disease"/>
            <person name="Wu L."/>
            <person name="Ma J."/>
        </authorList>
    </citation>
    <scope>NUCLEOTIDE SEQUENCE [LARGE SCALE GENOMIC DNA]</scope>
    <source>
        <strain evidence="2">TISTR 2466</strain>
    </source>
</reference>
<dbReference type="EMBL" id="JBHUMQ010000001">
    <property type="protein sequence ID" value="MFD2692281.1"/>
    <property type="molecule type" value="Genomic_DNA"/>
</dbReference>
<dbReference type="RefSeq" id="WP_373689479.1">
    <property type="nucleotide sequence ID" value="NZ_JAMXWM010000055.1"/>
</dbReference>